<dbReference type="EMBL" id="QKKF02016927">
    <property type="protein sequence ID" value="RZF41243.1"/>
    <property type="molecule type" value="Genomic_DNA"/>
</dbReference>
<keyword evidence="4" id="KW-1185">Reference proteome</keyword>
<accession>A0A482X698</accession>
<organism evidence="3 4">
    <name type="scientific">Laodelphax striatellus</name>
    <name type="common">Small brown planthopper</name>
    <name type="synonym">Delphax striatella</name>
    <dbReference type="NCBI Taxonomy" id="195883"/>
    <lineage>
        <taxon>Eukaryota</taxon>
        <taxon>Metazoa</taxon>
        <taxon>Ecdysozoa</taxon>
        <taxon>Arthropoda</taxon>
        <taxon>Hexapoda</taxon>
        <taxon>Insecta</taxon>
        <taxon>Pterygota</taxon>
        <taxon>Neoptera</taxon>
        <taxon>Paraneoptera</taxon>
        <taxon>Hemiptera</taxon>
        <taxon>Auchenorrhyncha</taxon>
        <taxon>Fulgoroidea</taxon>
        <taxon>Delphacidae</taxon>
        <taxon>Criomorphinae</taxon>
        <taxon>Laodelphax</taxon>
    </lineage>
</organism>
<comment type="caution">
    <text evidence="3">The sequence shown here is derived from an EMBL/GenBank/DDBJ whole genome shotgun (WGS) entry which is preliminary data.</text>
</comment>
<gene>
    <name evidence="3" type="ORF">LSTR_LSTR010471</name>
</gene>
<evidence type="ECO:0000313" key="4">
    <source>
        <dbReference type="Proteomes" id="UP000291343"/>
    </source>
</evidence>
<evidence type="ECO:0000256" key="2">
    <source>
        <dbReference type="SAM" id="SignalP"/>
    </source>
</evidence>
<dbReference type="AlphaFoldDB" id="A0A482X698"/>
<feature type="chain" id="PRO_5019781894" evidence="2">
    <location>
        <begin position="23"/>
        <end position="83"/>
    </location>
</feature>
<feature type="signal peptide" evidence="2">
    <location>
        <begin position="1"/>
        <end position="22"/>
    </location>
</feature>
<dbReference type="InParanoid" id="A0A482X698"/>
<proteinExistence type="predicted"/>
<evidence type="ECO:0000256" key="1">
    <source>
        <dbReference type="SAM" id="MobiDB-lite"/>
    </source>
</evidence>
<dbReference type="SMR" id="A0A482X698"/>
<evidence type="ECO:0000313" key="3">
    <source>
        <dbReference type="EMBL" id="RZF41243.1"/>
    </source>
</evidence>
<keyword evidence="2" id="KW-0732">Signal</keyword>
<feature type="compositionally biased region" description="Polar residues" evidence="1">
    <location>
        <begin position="59"/>
        <end position="68"/>
    </location>
</feature>
<feature type="region of interest" description="Disordered" evidence="1">
    <location>
        <begin position="46"/>
        <end position="83"/>
    </location>
</feature>
<protein>
    <submittedName>
        <fullName evidence="3">Uncharacterized protein</fullName>
    </submittedName>
</protein>
<name>A0A482X698_LAOST</name>
<dbReference type="Proteomes" id="UP000291343">
    <property type="component" value="Unassembled WGS sequence"/>
</dbReference>
<sequence length="83" mass="9755">MQVKLFMLLLIMMMMIVSVIIAEVQYDPNDVIDDDDLDYECEDESYKPYRAGDEDENLDYNQRLSNSIFGKPPQQPEEKDKKS</sequence>
<reference evidence="3 4" key="1">
    <citation type="journal article" date="2017" name="Gigascience">
        <title>Genome sequence of the small brown planthopper, Laodelphax striatellus.</title>
        <authorList>
            <person name="Zhu J."/>
            <person name="Jiang F."/>
            <person name="Wang X."/>
            <person name="Yang P."/>
            <person name="Bao Y."/>
            <person name="Zhao W."/>
            <person name="Wang W."/>
            <person name="Lu H."/>
            <person name="Wang Q."/>
            <person name="Cui N."/>
            <person name="Li J."/>
            <person name="Chen X."/>
            <person name="Luo L."/>
            <person name="Yu J."/>
            <person name="Kang L."/>
            <person name="Cui F."/>
        </authorList>
    </citation>
    <scope>NUCLEOTIDE SEQUENCE [LARGE SCALE GENOMIC DNA]</scope>
    <source>
        <strain evidence="3">Lst14</strain>
    </source>
</reference>